<dbReference type="Pfam" id="PF00072">
    <property type="entry name" value="Response_reg"/>
    <property type="match status" value="1"/>
</dbReference>
<dbReference type="PROSITE" id="PS50930">
    <property type="entry name" value="HTH_LYTTR"/>
    <property type="match status" value="1"/>
</dbReference>
<feature type="domain" description="Response regulatory" evidence="2">
    <location>
        <begin position="6"/>
        <end position="120"/>
    </location>
</feature>
<keyword evidence="5" id="KW-1185">Reference proteome</keyword>
<dbReference type="SMART" id="SM00850">
    <property type="entry name" value="LytTR"/>
    <property type="match status" value="1"/>
</dbReference>
<feature type="domain" description="HTH LytTR-type" evidence="3">
    <location>
        <begin position="134"/>
        <end position="237"/>
    </location>
</feature>
<dbReference type="Proteomes" id="UP001084197">
    <property type="component" value="Unassembled WGS sequence"/>
</dbReference>
<organism evidence="4 5">
    <name type="scientific">Natronobacillus azotifigens</name>
    <dbReference type="NCBI Taxonomy" id="472978"/>
    <lineage>
        <taxon>Bacteria</taxon>
        <taxon>Bacillati</taxon>
        <taxon>Bacillota</taxon>
        <taxon>Bacilli</taxon>
        <taxon>Bacillales</taxon>
        <taxon>Bacillaceae</taxon>
        <taxon>Natronobacillus</taxon>
    </lineage>
</organism>
<dbReference type="InterPro" id="IPR001789">
    <property type="entry name" value="Sig_transdc_resp-reg_receiver"/>
</dbReference>
<dbReference type="InterPro" id="IPR046947">
    <property type="entry name" value="LytR-like"/>
</dbReference>
<dbReference type="RefSeq" id="WP_268779857.1">
    <property type="nucleotide sequence ID" value="NZ_JAPRAT010000012.1"/>
</dbReference>
<dbReference type="InterPro" id="IPR011006">
    <property type="entry name" value="CheY-like_superfamily"/>
</dbReference>
<dbReference type="SMART" id="SM00448">
    <property type="entry name" value="REC"/>
    <property type="match status" value="1"/>
</dbReference>
<evidence type="ECO:0000256" key="1">
    <source>
        <dbReference type="PROSITE-ProRule" id="PRU00169"/>
    </source>
</evidence>
<dbReference type="GO" id="GO:0003677">
    <property type="term" value="F:DNA binding"/>
    <property type="evidence" value="ECO:0007669"/>
    <property type="project" value="UniProtKB-KW"/>
</dbReference>
<dbReference type="Pfam" id="PF04397">
    <property type="entry name" value="LytTR"/>
    <property type="match status" value="1"/>
</dbReference>
<evidence type="ECO:0000313" key="5">
    <source>
        <dbReference type="Proteomes" id="UP001084197"/>
    </source>
</evidence>
<dbReference type="PANTHER" id="PTHR37299:SF1">
    <property type="entry name" value="STAGE 0 SPORULATION PROTEIN A HOMOLOG"/>
    <property type="match status" value="1"/>
</dbReference>
<gene>
    <name evidence="4" type="ORF">OWO01_07670</name>
</gene>
<reference evidence="4" key="1">
    <citation type="submission" date="2022-11" db="EMBL/GenBank/DDBJ databases">
        <title>WGS of Natronobacillus azotifigens 24KS-1, an anaerobic diazotrophic haloalkaliphile from soda-rich habitats.</title>
        <authorList>
            <person name="Sorokin D.Y."/>
            <person name="Merkel A.Y."/>
        </authorList>
    </citation>
    <scope>NUCLEOTIDE SEQUENCE</scope>
    <source>
        <strain evidence="4">24KS-1</strain>
    </source>
</reference>
<protein>
    <submittedName>
        <fullName evidence="4">LytTR family DNA-binding domain-containing protein</fullName>
    </submittedName>
</protein>
<dbReference type="GO" id="GO:0000156">
    <property type="term" value="F:phosphorelay response regulator activity"/>
    <property type="evidence" value="ECO:0007669"/>
    <property type="project" value="InterPro"/>
</dbReference>
<evidence type="ECO:0000259" key="2">
    <source>
        <dbReference type="PROSITE" id="PS50110"/>
    </source>
</evidence>
<dbReference type="InterPro" id="IPR007492">
    <property type="entry name" value="LytTR_DNA-bd_dom"/>
</dbReference>
<accession>A0A9J6RC15</accession>
<evidence type="ECO:0000313" key="4">
    <source>
        <dbReference type="EMBL" id="MCZ0703087.1"/>
    </source>
</evidence>
<keyword evidence="1" id="KW-0597">Phosphoprotein</keyword>
<sequence>MDSKIKLVIADDNLDAQEIMSTFILPIEFLELIDVVDNGASLLEVTINRKPDLILADINIPKLNVVKAVSSCLEVNPNVKFIFLTAYQEYAVDVFELNAVDYLIKPIKKERLYSALEKARRMILDPIQQAKKILTIQMNRNSYFIHFHSIICIERANRKTVIHTLEEIYETNESLDSISKRLNSDFYRTHRSFIVNVYSISHISLEGETYLAHLKNYPHHVHVSKRRIKDLYKEISYSSKEP</sequence>
<dbReference type="SUPFAM" id="SSF52172">
    <property type="entry name" value="CheY-like"/>
    <property type="match status" value="1"/>
</dbReference>
<dbReference type="Gene3D" id="2.40.50.1020">
    <property type="entry name" value="LytTr DNA-binding domain"/>
    <property type="match status" value="1"/>
</dbReference>
<feature type="modified residue" description="4-aspartylphosphate" evidence="1">
    <location>
        <position position="57"/>
    </location>
</feature>
<dbReference type="PANTHER" id="PTHR37299">
    <property type="entry name" value="TRANSCRIPTIONAL REGULATOR-RELATED"/>
    <property type="match status" value="1"/>
</dbReference>
<dbReference type="Gene3D" id="3.40.50.2300">
    <property type="match status" value="1"/>
</dbReference>
<dbReference type="PROSITE" id="PS50110">
    <property type="entry name" value="RESPONSE_REGULATORY"/>
    <property type="match status" value="1"/>
</dbReference>
<comment type="caution">
    <text evidence="4">The sequence shown here is derived from an EMBL/GenBank/DDBJ whole genome shotgun (WGS) entry which is preliminary data.</text>
</comment>
<evidence type="ECO:0000259" key="3">
    <source>
        <dbReference type="PROSITE" id="PS50930"/>
    </source>
</evidence>
<dbReference type="EMBL" id="JAPRAT010000012">
    <property type="protein sequence ID" value="MCZ0703087.1"/>
    <property type="molecule type" value="Genomic_DNA"/>
</dbReference>
<proteinExistence type="predicted"/>
<dbReference type="AlphaFoldDB" id="A0A9J6RC15"/>
<keyword evidence="4" id="KW-0238">DNA-binding</keyword>
<name>A0A9J6RC15_9BACI</name>